<organism evidence="2 3">
    <name type="scientific">Vibrio nigripulchritudo SOn1</name>
    <dbReference type="NCBI Taxonomy" id="1238450"/>
    <lineage>
        <taxon>Bacteria</taxon>
        <taxon>Pseudomonadati</taxon>
        <taxon>Pseudomonadota</taxon>
        <taxon>Gammaproteobacteria</taxon>
        <taxon>Vibrionales</taxon>
        <taxon>Vibrionaceae</taxon>
        <taxon>Vibrio</taxon>
    </lineage>
</organism>
<reference evidence="2 3" key="1">
    <citation type="journal article" date="2013" name="ISME J.">
        <title>Comparative genomics of pathogenic lineages of Vibrio nigripulchritudo identifies virulence-associated traits.</title>
        <authorList>
            <person name="Goudenege D."/>
            <person name="Labreuche Y."/>
            <person name="Krin E."/>
            <person name="Ansquer D."/>
            <person name="Mangenot S."/>
            <person name="Calteau A."/>
            <person name="Medigue C."/>
            <person name="Mazel D."/>
            <person name="Polz M.F."/>
            <person name="Le Roux F."/>
        </authorList>
    </citation>
    <scope>NUCLEOTIDE SEQUENCE [LARGE SCALE GENOMIC DNA]</scope>
    <source>
        <strain evidence="2 3">SOn1</strain>
    </source>
</reference>
<accession>A0AAV2VN35</accession>
<dbReference type="SUPFAM" id="SSF53335">
    <property type="entry name" value="S-adenosyl-L-methionine-dependent methyltransferases"/>
    <property type="match status" value="1"/>
</dbReference>
<dbReference type="GO" id="GO:0008168">
    <property type="term" value="F:methyltransferase activity"/>
    <property type="evidence" value="ECO:0007669"/>
    <property type="project" value="UniProtKB-KW"/>
</dbReference>
<dbReference type="Pfam" id="PF13847">
    <property type="entry name" value="Methyltransf_31"/>
    <property type="match status" value="1"/>
</dbReference>
<dbReference type="AlphaFoldDB" id="A0AAV2VN35"/>
<keyword evidence="2" id="KW-0808">Transferase</keyword>
<feature type="domain" description="Methyltransferase" evidence="1">
    <location>
        <begin position="51"/>
        <end position="137"/>
    </location>
</feature>
<gene>
    <name evidence="2" type="ORF">VIBNISOn1_160026</name>
</gene>
<sequence length="200" mass="23454">MNFLERLNVYFYHSDREKKWTEDPARILGWSSEQTQFARFSVFEKSLNLRDKSILDLGCGYGDLVHFLRVKQPIKHYTGIDFHKSFIIQAKLNADDSMRFLHGNFAQMRLPVHDITIASGSLNYRSNNKNYLPTVIRAGFSASREAFGFNLLDSDYFREDRLLQAYDPKEVLSICRNLTDDVEIIRDYMEEDFTIIMKPS</sequence>
<protein>
    <submittedName>
        <fullName evidence="2">SAM-dependent methyltransferase</fullName>
    </submittedName>
</protein>
<dbReference type="InterPro" id="IPR025714">
    <property type="entry name" value="Methyltranfer_dom"/>
</dbReference>
<dbReference type="GO" id="GO:0032259">
    <property type="term" value="P:methylation"/>
    <property type="evidence" value="ECO:0007669"/>
    <property type="project" value="UniProtKB-KW"/>
</dbReference>
<evidence type="ECO:0000313" key="3">
    <source>
        <dbReference type="Proteomes" id="UP000018211"/>
    </source>
</evidence>
<evidence type="ECO:0000259" key="1">
    <source>
        <dbReference type="Pfam" id="PF13847"/>
    </source>
</evidence>
<evidence type="ECO:0000313" key="2">
    <source>
        <dbReference type="EMBL" id="CCO45849.1"/>
    </source>
</evidence>
<dbReference type="Proteomes" id="UP000018211">
    <property type="component" value="Unassembled WGS sequence"/>
</dbReference>
<keyword evidence="2" id="KW-0489">Methyltransferase</keyword>
<dbReference type="EMBL" id="CAOF01000068">
    <property type="protein sequence ID" value="CCO45849.1"/>
    <property type="molecule type" value="Genomic_DNA"/>
</dbReference>
<dbReference type="Gene3D" id="3.40.50.150">
    <property type="entry name" value="Vaccinia Virus protein VP39"/>
    <property type="match status" value="1"/>
</dbReference>
<dbReference type="CDD" id="cd02440">
    <property type="entry name" value="AdoMet_MTases"/>
    <property type="match status" value="1"/>
</dbReference>
<dbReference type="InterPro" id="IPR029063">
    <property type="entry name" value="SAM-dependent_MTases_sf"/>
</dbReference>
<comment type="caution">
    <text evidence="2">The sequence shown here is derived from an EMBL/GenBank/DDBJ whole genome shotgun (WGS) entry which is preliminary data.</text>
</comment>
<proteinExistence type="predicted"/>
<name>A0AAV2VN35_9VIBR</name>